<dbReference type="AlphaFoldDB" id="A0A067PRI0"/>
<protein>
    <submittedName>
        <fullName evidence="2">Uncharacterized protein</fullName>
    </submittedName>
</protein>
<dbReference type="Proteomes" id="UP000027265">
    <property type="component" value="Unassembled WGS sequence"/>
</dbReference>
<evidence type="ECO:0000256" key="1">
    <source>
        <dbReference type="SAM" id="MobiDB-lite"/>
    </source>
</evidence>
<sequence length="256" mass="27656">MPIVGKVSNKKGKEKEINEPVSSQESHGMLMCGKNQNTVPTASSSPKCVATSTSQQTVVTFTRIGTRSSKPTNPPSETGEGNVTGQVRHEVDIFDPASPDNDDDQMVETKRFSTSNKPVKTSASSPMSIISISLSSASSEELTCKNRDVPLIKKSIRRVDSREMIVDESGSNIGNPPGYGALSSSSSTRQNLDPPFSMHKRKRAVSMETVEDEDVPMTPVKKATTSRKPSFIDDSSDVKIKDKDEVVPSHKPTGSQ</sequence>
<feature type="region of interest" description="Disordered" evidence="1">
    <location>
        <begin position="166"/>
        <end position="256"/>
    </location>
</feature>
<feature type="compositionally biased region" description="Low complexity" evidence="1">
    <location>
        <begin position="51"/>
        <end position="60"/>
    </location>
</feature>
<accession>A0A067PRI0</accession>
<feature type="compositionally biased region" description="Polar residues" evidence="1">
    <location>
        <begin position="182"/>
        <end position="191"/>
    </location>
</feature>
<name>A0A067PRI0_9AGAM</name>
<proteinExistence type="predicted"/>
<evidence type="ECO:0000313" key="3">
    <source>
        <dbReference type="Proteomes" id="UP000027265"/>
    </source>
</evidence>
<dbReference type="InParanoid" id="A0A067PRI0"/>
<organism evidence="2 3">
    <name type="scientific">Jaapia argillacea MUCL 33604</name>
    <dbReference type="NCBI Taxonomy" id="933084"/>
    <lineage>
        <taxon>Eukaryota</taxon>
        <taxon>Fungi</taxon>
        <taxon>Dikarya</taxon>
        <taxon>Basidiomycota</taxon>
        <taxon>Agaricomycotina</taxon>
        <taxon>Agaricomycetes</taxon>
        <taxon>Agaricomycetidae</taxon>
        <taxon>Jaapiales</taxon>
        <taxon>Jaapiaceae</taxon>
        <taxon>Jaapia</taxon>
    </lineage>
</organism>
<feature type="compositionally biased region" description="Polar residues" evidence="1">
    <location>
        <begin position="34"/>
        <end position="46"/>
    </location>
</feature>
<feature type="region of interest" description="Disordered" evidence="1">
    <location>
        <begin position="1"/>
        <end position="126"/>
    </location>
</feature>
<evidence type="ECO:0000313" key="2">
    <source>
        <dbReference type="EMBL" id="KDQ57389.1"/>
    </source>
</evidence>
<feature type="compositionally biased region" description="Polar residues" evidence="1">
    <location>
        <begin position="112"/>
        <end position="121"/>
    </location>
</feature>
<gene>
    <name evidence="2" type="ORF">JAAARDRAFT_47393</name>
</gene>
<keyword evidence="3" id="KW-1185">Reference proteome</keyword>
<dbReference type="EMBL" id="KL197719">
    <property type="protein sequence ID" value="KDQ57389.1"/>
    <property type="molecule type" value="Genomic_DNA"/>
</dbReference>
<feature type="compositionally biased region" description="Polar residues" evidence="1">
    <location>
        <begin position="63"/>
        <end position="85"/>
    </location>
</feature>
<dbReference type="HOGENOM" id="CLU_1086114_0_0_1"/>
<feature type="compositionally biased region" description="Basic and acidic residues" evidence="1">
    <location>
        <begin position="236"/>
        <end position="248"/>
    </location>
</feature>
<reference evidence="3" key="1">
    <citation type="journal article" date="2014" name="Proc. Natl. Acad. Sci. U.S.A.">
        <title>Extensive sampling of basidiomycete genomes demonstrates inadequacy of the white-rot/brown-rot paradigm for wood decay fungi.</title>
        <authorList>
            <person name="Riley R."/>
            <person name="Salamov A.A."/>
            <person name="Brown D.W."/>
            <person name="Nagy L.G."/>
            <person name="Floudas D."/>
            <person name="Held B.W."/>
            <person name="Levasseur A."/>
            <person name="Lombard V."/>
            <person name="Morin E."/>
            <person name="Otillar R."/>
            <person name="Lindquist E.A."/>
            <person name="Sun H."/>
            <person name="LaButti K.M."/>
            <person name="Schmutz J."/>
            <person name="Jabbour D."/>
            <person name="Luo H."/>
            <person name="Baker S.E."/>
            <person name="Pisabarro A.G."/>
            <person name="Walton J.D."/>
            <person name="Blanchette R.A."/>
            <person name="Henrissat B."/>
            <person name="Martin F."/>
            <person name="Cullen D."/>
            <person name="Hibbett D.S."/>
            <person name="Grigoriev I.V."/>
        </authorList>
    </citation>
    <scope>NUCLEOTIDE SEQUENCE [LARGE SCALE GENOMIC DNA]</scope>
    <source>
        <strain evidence="3">MUCL 33604</strain>
    </source>
</reference>